<sequence length="223" mass="25003">MINAVGDKIKMAGTSFIAIFLVVANFYSMRMVMSSLNNEYITCFFAIVPPKALHAPLANLLHTLNFVFPEQSLKWIKVENLHITLQFLSCIQQDQIAFLVNSAQTALKETPAFQLEFGAVEWFPSLTNPKLLSLDVGPHNILKTISVTIGQALSSLNYPMEGRPFRGHMSMGKNLQKLPSYDLLTQIKTPIIPSVLINKIHLMESRVSHDGRSYHSLAEFNLT</sequence>
<keyword evidence="1 2" id="KW-0378">Hydrolase</keyword>
<protein>
    <recommendedName>
        <fullName evidence="2">RNA 2',3'-cyclic phosphodiesterase</fullName>
        <shortName evidence="2">RNA 2',3'-CPDase</shortName>
        <ecNumber evidence="2">3.1.4.58</ecNumber>
    </recommendedName>
</protein>
<proteinExistence type="inferred from homology"/>
<keyword evidence="5" id="KW-1185">Reference proteome</keyword>
<reference evidence="4 5" key="1">
    <citation type="journal article" date="2011" name="BMC Genomics">
        <title>Insight into cross-talk between intra-amoebal pathogens.</title>
        <authorList>
            <person name="Gimenez G."/>
            <person name="Bertelli C."/>
            <person name="Moliner C."/>
            <person name="Robert C."/>
            <person name="Raoult D."/>
            <person name="Fournier P.E."/>
            <person name="Greub G."/>
        </authorList>
    </citation>
    <scope>NUCLEOTIDE SEQUENCE [LARGE SCALE GENOMIC DNA]</scope>
    <source>
        <strain evidence="4 5">LLAP12</strain>
    </source>
</reference>
<feature type="short sequence motif" description="HXTX 1" evidence="2">
    <location>
        <begin position="82"/>
        <end position="85"/>
    </location>
</feature>
<gene>
    <name evidence="4" type="ORF">LDG_8955</name>
</gene>
<dbReference type="PANTHER" id="PTHR35561:SF1">
    <property type="entry name" value="RNA 2',3'-CYCLIC PHOSPHODIESTERASE"/>
    <property type="match status" value="1"/>
</dbReference>
<dbReference type="HAMAP" id="MF_01940">
    <property type="entry name" value="RNA_CPDase"/>
    <property type="match status" value="1"/>
</dbReference>
<dbReference type="EC" id="3.1.4.58" evidence="2"/>
<dbReference type="eggNOG" id="COG1514">
    <property type="taxonomic scope" value="Bacteria"/>
</dbReference>
<dbReference type="GO" id="GO:0004113">
    <property type="term" value="F:2',3'-cyclic-nucleotide 3'-phosphodiesterase activity"/>
    <property type="evidence" value="ECO:0007669"/>
    <property type="project" value="InterPro"/>
</dbReference>
<dbReference type="SUPFAM" id="SSF55144">
    <property type="entry name" value="LigT-like"/>
    <property type="match status" value="1"/>
</dbReference>
<evidence type="ECO:0000313" key="5">
    <source>
        <dbReference type="Proteomes" id="UP000002770"/>
    </source>
</evidence>
<comment type="similarity">
    <text evidence="2">Belongs to the 2H phosphoesterase superfamily. ThpR family.</text>
</comment>
<comment type="function">
    <text evidence="2">Hydrolyzes RNA 2',3'-cyclic phosphodiester to an RNA 2'-phosphomonoester.</text>
</comment>
<keyword evidence="3" id="KW-1133">Transmembrane helix</keyword>
<keyword evidence="3" id="KW-0472">Membrane</keyword>
<comment type="catalytic activity">
    <reaction evidence="2">
        <text>a 3'-end 2',3'-cyclophospho-ribonucleotide-RNA + H2O = a 3'-end 2'-phospho-ribonucleotide-RNA + H(+)</text>
        <dbReference type="Rhea" id="RHEA:11828"/>
        <dbReference type="Rhea" id="RHEA-COMP:10464"/>
        <dbReference type="Rhea" id="RHEA-COMP:17353"/>
        <dbReference type="ChEBI" id="CHEBI:15377"/>
        <dbReference type="ChEBI" id="CHEBI:15378"/>
        <dbReference type="ChEBI" id="CHEBI:83064"/>
        <dbReference type="ChEBI" id="CHEBI:173113"/>
        <dbReference type="EC" id="3.1.4.58"/>
    </reaction>
</comment>
<evidence type="ECO:0000256" key="1">
    <source>
        <dbReference type="ARBA" id="ARBA00022801"/>
    </source>
</evidence>
<evidence type="ECO:0000256" key="3">
    <source>
        <dbReference type="SAM" id="Phobius"/>
    </source>
</evidence>
<dbReference type="InterPro" id="IPR009097">
    <property type="entry name" value="Cyclic_Pdiesterase"/>
</dbReference>
<dbReference type="Proteomes" id="UP000002770">
    <property type="component" value="Unassembled WGS sequence"/>
</dbReference>
<dbReference type="InParanoid" id="G9EUG1"/>
<dbReference type="AlphaFoldDB" id="G9EUG1"/>
<name>G9EUG1_9GAMM</name>
<dbReference type="GO" id="GO:0008664">
    <property type="term" value="F:RNA 2',3'-cyclic 3'-phosphodiesterase activity"/>
    <property type="evidence" value="ECO:0007669"/>
    <property type="project" value="UniProtKB-EC"/>
</dbReference>
<dbReference type="Pfam" id="PF13563">
    <property type="entry name" value="2_5_RNA_ligase2"/>
    <property type="match status" value="1"/>
</dbReference>
<dbReference type="PANTHER" id="PTHR35561">
    <property type="entry name" value="RNA 2',3'-CYCLIC PHOSPHODIESTERASE"/>
    <property type="match status" value="1"/>
</dbReference>
<feature type="transmembrane region" description="Helical" evidence="3">
    <location>
        <begin position="12"/>
        <end position="33"/>
    </location>
</feature>
<dbReference type="Gene3D" id="3.90.1140.10">
    <property type="entry name" value="Cyclic phosphodiesterase"/>
    <property type="match status" value="1"/>
</dbReference>
<dbReference type="EMBL" id="JH413850">
    <property type="protein sequence ID" value="EHL28961.1"/>
    <property type="molecule type" value="Genomic_DNA"/>
</dbReference>
<dbReference type="InterPro" id="IPR004175">
    <property type="entry name" value="RNA_CPDase"/>
</dbReference>
<accession>G9EUG1</accession>
<feature type="active site" description="Proton acceptor" evidence="2">
    <location>
        <position position="168"/>
    </location>
</feature>
<comment type="caution">
    <text evidence="2">Lacks conserved residue(s) required for the propagation of feature annotation.</text>
</comment>
<feature type="active site" description="Proton donor" evidence="2">
    <location>
        <position position="82"/>
    </location>
</feature>
<organism evidence="4 5">
    <name type="scientific">Legionella drancourtii LLAP12</name>
    <dbReference type="NCBI Taxonomy" id="658187"/>
    <lineage>
        <taxon>Bacteria</taxon>
        <taxon>Pseudomonadati</taxon>
        <taxon>Pseudomonadota</taxon>
        <taxon>Gammaproteobacteria</taxon>
        <taxon>Legionellales</taxon>
        <taxon>Legionellaceae</taxon>
        <taxon>Legionella</taxon>
    </lineage>
</organism>
<dbReference type="NCBIfam" id="TIGR02258">
    <property type="entry name" value="2_5_ligase"/>
    <property type="match status" value="1"/>
</dbReference>
<dbReference type="STRING" id="658187.LDG_8955"/>
<keyword evidence="3" id="KW-0812">Transmembrane</keyword>
<dbReference type="HOGENOM" id="CLU_081251_3_5_6"/>
<evidence type="ECO:0000313" key="4">
    <source>
        <dbReference type="EMBL" id="EHL28961.1"/>
    </source>
</evidence>
<evidence type="ECO:0000256" key="2">
    <source>
        <dbReference type="HAMAP-Rule" id="MF_01940"/>
    </source>
</evidence>